<evidence type="ECO:0000256" key="4">
    <source>
        <dbReference type="ARBA" id="ARBA00022452"/>
    </source>
</evidence>
<keyword evidence="9" id="KW-1185">Reference proteome</keyword>
<dbReference type="RefSeq" id="WP_093882889.1">
    <property type="nucleotide sequence ID" value="NZ_FOBS01000007.1"/>
</dbReference>
<keyword evidence="6" id="KW-0472">Membrane</keyword>
<evidence type="ECO:0000313" key="9">
    <source>
        <dbReference type="Proteomes" id="UP000198744"/>
    </source>
</evidence>
<sequence length="455" mass="51324">MIGRKLEFLKILGVALVGLLLAGMACRPVFAGEPQATISLKESIEEALRKSATLHSAKEGVQVAEAQRKEAFTAFLPRFSTSYSYKRLHENPEFNSFIPLLNNRPFTVQSGTKDNYNWAVEVRQPLFSGGGILANYQVYSVGLEAVRQEERTAVLDLVLEVQTAYLNIVKAEKLREVAASSLDRLTAHRDMTRHFYEVGVVPRNDLLYAEVELANGQQALLRAENGVAMAKAKFNTLLRRTMDTPVSVEDILAYAPYNKAFDDCLKTALEKRTEIKTYNFKVEQAQKSVQLARSEYYPAVNLVGNYSRFGDDPGVSGSPYQDSESWYVMAMANWNFWEWGKTKNRVDASLSRERQANDALVNVRDSISLELKNAWLLLKEAEKQIAVSRTAVVQAEENYRINTERYREQVSTATDVIDAQTLLTKANSDHTQALSDYQISLARLKRAMGLEYDQD</sequence>
<organism evidence="8 9">
    <name type="scientific">Syntrophus gentianae</name>
    <dbReference type="NCBI Taxonomy" id="43775"/>
    <lineage>
        <taxon>Bacteria</taxon>
        <taxon>Pseudomonadati</taxon>
        <taxon>Thermodesulfobacteriota</taxon>
        <taxon>Syntrophia</taxon>
        <taxon>Syntrophales</taxon>
        <taxon>Syntrophaceae</taxon>
        <taxon>Syntrophus</taxon>
    </lineage>
</organism>
<gene>
    <name evidence="8" type="ORF">SAMN04489760_10716</name>
</gene>
<dbReference type="PROSITE" id="PS51257">
    <property type="entry name" value="PROKAR_LIPOPROTEIN"/>
    <property type="match status" value="1"/>
</dbReference>
<evidence type="ECO:0000256" key="2">
    <source>
        <dbReference type="ARBA" id="ARBA00007613"/>
    </source>
</evidence>
<dbReference type="Proteomes" id="UP000198744">
    <property type="component" value="Unassembled WGS sequence"/>
</dbReference>
<dbReference type="Gene3D" id="1.20.1600.10">
    <property type="entry name" value="Outer membrane efflux proteins (OEP)"/>
    <property type="match status" value="1"/>
</dbReference>
<comment type="subcellular location">
    <subcellularLocation>
        <location evidence="1">Cell outer membrane</location>
    </subcellularLocation>
</comment>
<evidence type="ECO:0000313" key="8">
    <source>
        <dbReference type="EMBL" id="SEM22246.1"/>
    </source>
</evidence>
<keyword evidence="4" id="KW-1134">Transmembrane beta strand</keyword>
<evidence type="ECO:0000256" key="5">
    <source>
        <dbReference type="ARBA" id="ARBA00022692"/>
    </source>
</evidence>
<dbReference type="Pfam" id="PF02321">
    <property type="entry name" value="OEP"/>
    <property type="match status" value="2"/>
</dbReference>
<dbReference type="STRING" id="43775.SAMN04489760_10716"/>
<dbReference type="GO" id="GO:1990281">
    <property type="term" value="C:efflux pump complex"/>
    <property type="evidence" value="ECO:0007669"/>
    <property type="project" value="TreeGrafter"/>
</dbReference>
<evidence type="ECO:0000256" key="7">
    <source>
        <dbReference type="ARBA" id="ARBA00023237"/>
    </source>
</evidence>
<dbReference type="PANTHER" id="PTHR30026:SF20">
    <property type="entry name" value="OUTER MEMBRANE PROTEIN TOLC"/>
    <property type="match status" value="1"/>
</dbReference>
<dbReference type="EMBL" id="FOBS01000007">
    <property type="protein sequence ID" value="SEM22246.1"/>
    <property type="molecule type" value="Genomic_DNA"/>
</dbReference>
<reference evidence="8 9" key="1">
    <citation type="submission" date="2016-10" db="EMBL/GenBank/DDBJ databases">
        <authorList>
            <person name="de Groot N.N."/>
        </authorList>
    </citation>
    <scope>NUCLEOTIDE SEQUENCE [LARGE SCALE GENOMIC DNA]</scope>
    <source>
        <strain evidence="8 9">DSM 8423</strain>
    </source>
</reference>
<dbReference type="GO" id="GO:0009279">
    <property type="term" value="C:cell outer membrane"/>
    <property type="evidence" value="ECO:0007669"/>
    <property type="project" value="UniProtKB-SubCell"/>
</dbReference>
<keyword evidence="7" id="KW-0998">Cell outer membrane</keyword>
<dbReference type="GO" id="GO:0015562">
    <property type="term" value="F:efflux transmembrane transporter activity"/>
    <property type="evidence" value="ECO:0007669"/>
    <property type="project" value="InterPro"/>
</dbReference>
<proteinExistence type="inferred from homology"/>
<dbReference type="InterPro" id="IPR051906">
    <property type="entry name" value="TolC-like"/>
</dbReference>
<name>A0A1H7WKZ1_9BACT</name>
<evidence type="ECO:0000256" key="1">
    <source>
        <dbReference type="ARBA" id="ARBA00004442"/>
    </source>
</evidence>
<dbReference type="OrthoDB" id="9814032at2"/>
<dbReference type="SUPFAM" id="SSF56954">
    <property type="entry name" value="Outer membrane efflux proteins (OEP)"/>
    <property type="match status" value="1"/>
</dbReference>
<dbReference type="PANTHER" id="PTHR30026">
    <property type="entry name" value="OUTER MEMBRANE PROTEIN TOLC"/>
    <property type="match status" value="1"/>
</dbReference>
<evidence type="ECO:0000256" key="6">
    <source>
        <dbReference type="ARBA" id="ARBA00023136"/>
    </source>
</evidence>
<dbReference type="AlphaFoldDB" id="A0A1H7WKZ1"/>
<keyword evidence="5" id="KW-0812">Transmembrane</keyword>
<protein>
    <submittedName>
        <fullName evidence="8">Outer membrane protein TolC</fullName>
    </submittedName>
</protein>
<evidence type="ECO:0000256" key="3">
    <source>
        <dbReference type="ARBA" id="ARBA00022448"/>
    </source>
</evidence>
<dbReference type="InterPro" id="IPR003423">
    <property type="entry name" value="OMP_efflux"/>
</dbReference>
<dbReference type="GO" id="GO:0015288">
    <property type="term" value="F:porin activity"/>
    <property type="evidence" value="ECO:0007669"/>
    <property type="project" value="TreeGrafter"/>
</dbReference>
<keyword evidence="3" id="KW-0813">Transport</keyword>
<accession>A0A1H7WKZ1</accession>
<comment type="similarity">
    <text evidence="2">Belongs to the outer membrane factor (OMF) (TC 1.B.17) family.</text>
</comment>